<evidence type="ECO:0000313" key="4">
    <source>
        <dbReference type="Proteomes" id="UP000006057"/>
    </source>
</evidence>
<feature type="region of interest" description="Disordered" evidence="1">
    <location>
        <begin position="1"/>
        <end position="93"/>
    </location>
</feature>
<dbReference type="Proteomes" id="UP000006057">
    <property type="component" value="Plasmid pMYCCH.01"/>
</dbReference>
<keyword evidence="2" id="KW-0812">Transmembrane</keyword>
<dbReference type="KEGG" id="mcb:Mycch_5531"/>
<name>I4BSD9_MYCCN</name>
<dbReference type="InterPro" id="IPR008979">
    <property type="entry name" value="Galactose-bd-like_sf"/>
</dbReference>
<dbReference type="OrthoDB" id="4526353at2"/>
<dbReference type="PATRIC" id="fig|710421.3.peg.5517"/>
<feature type="compositionally biased region" description="Basic and acidic residues" evidence="1">
    <location>
        <begin position="1"/>
        <end position="11"/>
    </location>
</feature>
<protein>
    <recommendedName>
        <fullName evidence="5">F5/8 type C domain-containing protein</fullName>
    </recommendedName>
</protein>
<keyword evidence="2" id="KW-0472">Membrane</keyword>
<accession>I4BSD9</accession>
<geneLocation type="plasmid" evidence="3 4">
    <name>pMYCCH.01</name>
</geneLocation>
<dbReference type="SUPFAM" id="SSF49785">
    <property type="entry name" value="Galactose-binding domain-like"/>
    <property type="match status" value="1"/>
</dbReference>
<proteinExistence type="predicted"/>
<feature type="compositionally biased region" description="Low complexity" evidence="1">
    <location>
        <begin position="347"/>
        <end position="357"/>
    </location>
</feature>
<feature type="compositionally biased region" description="Polar residues" evidence="1">
    <location>
        <begin position="192"/>
        <end position="214"/>
    </location>
</feature>
<feature type="compositionally biased region" description="Low complexity" evidence="1">
    <location>
        <begin position="315"/>
        <end position="325"/>
    </location>
</feature>
<organism evidence="3 4">
    <name type="scientific">Mycolicibacterium chubuense (strain NBB4)</name>
    <name type="common">Mycobacterium chubuense</name>
    <dbReference type="NCBI Taxonomy" id="710421"/>
    <lineage>
        <taxon>Bacteria</taxon>
        <taxon>Bacillati</taxon>
        <taxon>Actinomycetota</taxon>
        <taxon>Actinomycetes</taxon>
        <taxon>Mycobacteriales</taxon>
        <taxon>Mycobacteriaceae</taxon>
        <taxon>Mycolicibacterium</taxon>
    </lineage>
</organism>
<evidence type="ECO:0008006" key="5">
    <source>
        <dbReference type="Google" id="ProtNLM"/>
    </source>
</evidence>
<dbReference type="RefSeq" id="WP_014805485.1">
    <property type="nucleotide sequence ID" value="NC_018022.1"/>
</dbReference>
<evidence type="ECO:0000256" key="1">
    <source>
        <dbReference type="SAM" id="MobiDB-lite"/>
    </source>
</evidence>
<feature type="compositionally biased region" description="Acidic residues" evidence="1">
    <location>
        <begin position="67"/>
        <end position="91"/>
    </location>
</feature>
<feature type="region of interest" description="Disordered" evidence="1">
    <location>
        <begin position="156"/>
        <end position="214"/>
    </location>
</feature>
<dbReference type="EMBL" id="CP003054">
    <property type="protein sequence ID" value="AFM20196.1"/>
    <property type="molecule type" value="Genomic_DNA"/>
</dbReference>
<feature type="compositionally biased region" description="Basic and acidic residues" evidence="1">
    <location>
        <begin position="20"/>
        <end position="32"/>
    </location>
</feature>
<keyword evidence="3" id="KW-0614">Plasmid</keyword>
<keyword evidence="4" id="KW-1185">Reference proteome</keyword>
<keyword evidence="2" id="KW-1133">Transmembrane helix</keyword>
<dbReference type="HOGENOM" id="CLU_063438_0_0_11"/>
<feature type="compositionally biased region" description="Low complexity" evidence="1">
    <location>
        <begin position="33"/>
        <end position="51"/>
    </location>
</feature>
<evidence type="ECO:0000256" key="2">
    <source>
        <dbReference type="SAM" id="Phobius"/>
    </source>
</evidence>
<sequence length="381" mass="39592">MTGRVDNDEWLKNIGAISVHEGDDRDGDRGGDRATSPTVRTPRTATATTNPDLESTEIPPEATPLEEFGDDGEEESPSGYDEFDYGDDDYDPSEHDMLLGSPIDIGGPVVELDNDSAAARSQDGPPRRFTPWVLAAFGAVAVIGTVITLVVTMANSPSEAPPRSTAAPVTPRTVDVAPPSTPPNADGPLPFTASSDCPPGSTSAQSVADPSSTTPWVCVRSVDGQVLEIDLGRTFVITAVSIVPGAVNKTDVGPDQPDPWLQHRVVTRVQWQFNDTDRTVKNQNTGNVRGEAVESIRPGVLASKITVIIQETSRPPAIAPSGTAPTPAPGAGPPSILGDILGGDHGGAAPAPVLPGGDTSRDPADETFAVSSIKIIGHKAV</sequence>
<reference evidence="3 4" key="1">
    <citation type="submission" date="2012-06" db="EMBL/GenBank/DDBJ databases">
        <title>Complete sequence of plasmid 1 of Mycobacterium chubuense NBB4.</title>
        <authorList>
            <consortium name="US DOE Joint Genome Institute"/>
            <person name="Lucas S."/>
            <person name="Han J."/>
            <person name="Lapidus A."/>
            <person name="Cheng J.-F."/>
            <person name="Goodwin L."/>
            <person name="Pitluck S."/>
            <person name="Peters L."/>
            <person name="Mikhailova N."/>
            <person name="Teshima H."/>
            <person name="Detter J.C."/>
            <person name="Han C."/>
            <person name="Tapia R."/>
            <person name="Land M."/>
            <person name="Hauser L."/>
            <person name="Kyrpides N."/>
            <person name="Ivanova N."/>
            <person name="Pagani I."/>
            <person name="Mattes T."/>
            <person name="Holmes A."/>
            <person name="Rutledge P."/>
            <person name="Paulsen I."/>
            <person name="Coleman N."/>
            <person name="Woyke T."/>
        </authorList>
    </citation>
    <scope>NUCLEOTIDE SEQUENCE [LARGE SCALE GENOMIC DNA]</scope>
    <source>
        <strain evidence="3 4">NBB4</strain>
        <plasmid evidence="3 4">pMYCCH.01</plasmid>
    </source>
</reference>
<gene>
    <name evidence="3" type="ordered locus">Mycch_5531</name>
</gene>
<feature type="transmembrane region" description="Helical" evidence="2">
    <location>
        <begin position="132"/>
        <end position="154"/>
    </location>
</feature>
<dbReference type="AlphaFoldDB" id="I4BSD9"/>
<feature type="region of interest" description="Disordered" evidence="1">
    <location>
        <begin position="314"/>
        <end position="363"/>
    </location>
</feature>
<evidence type="ECO:0000313" key="3">
    <source>
        <dbReference type="EMBL" id="AFM20196.1"/>
    </source>
</evidence>